<accession>A0A853BAY2</accession>
<dbReference type="Proteomes" id="UP000549616">
    <property type="component" value="Unassembled WGS sequence"/>
</dbReference>
<dbReference type="SUPFAM" id="SSF47413">
    <property type="entry name" value="lambda repressor-like DNA-binding domains"/>
    <property type="match status" value="1"/>
</dbReference>
<protein>
    <submittedName>
        <fullName evidence="2">Transcriptional regulator with XRE-family HTH domain</fullName>
    </submittedName>
</protein>
<dbReference type="InterPro" id="IPR010982">
    <property type="entry name" value="Lambda_DNA-bd_dom_sf"/>
</dbReference>
<dbReference type="Gene3D" id="1.10.260.40">
    <property type="entry name" value="lambda repressor-like DNA-binding domains"/>
    <property type="match status" value="1"/>
</dbReference>
<reference evidence="2 3" key="1">
    <citation type="submission" date="2020-07" db="EMBL/GenBank/DDBJ databases">
        <title>Sequencing the genomes of 1000 actinobacteria strains.</title>
        <authorList>
            <person name="Klenk H.-P."/>
        </authorList>
    </citation>
    <scope>NUCLEOTIDE SEQUENCE [LARGE SCALE GENOMIC DNA]</scope>
    <source>
        <strain evidence="2 3">DSM 104006</strain>
    </source>
</reference>
<name>A0A853BAY2_9PSEU</name>
<dbReference type="GO" id="GO:0003677">
    <property type="term" value="F:DNA binding"/>
    <property type="evidence" value="ECO:0007669"/>
    <property type="project" value="InterPro"/>
</dbReference>
<organism evidence="2 3">
    <name type="scientific">Amycolatopsis endophytica</name>
    <dbReference type="NCBI Taxonomy" id="860233"/>
    <lineage>
        <taxon>Bacteria</taxon>
        <taxon>Bacillati</taxon>
        <taxon>Actinomycetota</taxon>
        <taxon>Actinomycetes</taxon>
        <taxon>Pseudonocardiales</taxon>
        <taxon>Pseudonocardiaceae</taxon>
        <taxon>Amycolatopsis</taxon>
    </lineage>
</organism>
<feature type="domain" description="HTH cro/C1-type" evidence="1">
    <location>
        <begin position="12"/>
        <end position="66"/>
    </location>
</feature>
<dbReference type="PROSITE" id="PS50943">
    <property type="entry name" value="HTH_CROC1"/>
    <property type="match status" value="1"/>
</dbReference>
<comment type="caution">
    <text evidence="2">The sequence shown here is derived from an EMBL/GenBank/DDBJ whole genome shotgun (WGS) entry which is preliminary data.</text>
</comment>
<dbReference type="EMBL" id="JACCFK010000002">
    <property type="protein sequence ID" value="NYI92170.1"/>
    <property type="molecule type" value="Genomic_DNA"/>
</dbReference>
<evidence type="ECO:0000313" key="3">
    <source>
        <dbReference type="Proteomes" id="UP000549616"/>
    </source>
</evidence>
<sequence length="259" mass="28800">MTTMQRPVGEQLRQWRERRRLSQLDLALAAEISARHLSFLENGRSHPSRDMVLRLGERLDVPLRERNRMLLAAGFAPVYPEHALTDLGAALEAIRHLLAGHEPYPAVVVDRGWDLVEANSGLALLTARVDPELLEPPVNVLRVALHPRGLAPHVLNLGQWRAELLGRLRRQVEITADADLADLLTEVRGYPCDQPETEMPPGSVFVPLRLRHGDGELRLMTTVATFGTPLDVTLAELVIESFYPADAATRAVLTRPTPT</sequence>
<dbReference type="CDD" id="cd00093">
    <property type="entry name" value="HTH_XRE"/>
    <property type="match status" value="1"/>
</dbReference>
<dbReference type="Pfam" id="PF13560">
    <property type="entry name" value="HTH_31"/>
    <property type="match status" value="1"/>
</dbReference>
<gene>
    <name evidence="2" type="ORF">HNR02_005545</name>
</gene>
<evidence type="ECO:0000259" key="1">
    <source>
        <dbReference type="PROSITE" id="PS50943"/>
    </source>
</evidence>
<dbReference type="AlphaFoldDB" id="A0A853BAY2"/>
<proteinExistence type="predicted"/>
<dbReference type="InterPro" id="IPR001387">
    <property type="entry name" value="Cro/C1-type_HTH"/>
</dbReference>
<dbReference type="SMART" id="SM00530">
    <property type="entry name" value="HTH_XRE"/>
    <property type="match status" value="1"/>
</dbReference>
<dbReference type="InterPro" id="IPR041413">
    <property type="entry name" value="MLTR_LBD"/>
</dbReference>
<dbReference type="Pfam" id="PF17765">
    <property type="entry name" value="MLTR_LBD"/>
    <property type="match status" value="1"/>
</dbReference>
<evidence type="ECO:0000313" key="2">
    <source>
        <dbReference type="EMBL" id="NYI92170.1"/>
    </source>
</evidence>
<dbReference type="PANTHER" id="PTHR35010:SF4">
    <property type="entry name" value="BLL5781 PROTEIN"/>
    <property type="match status" value="1"/>
</dbReference>
<keyword evidence="3" id="KW-1185">Reference proteome</keyword>
<dbReference type="PANTHER" id="PTHR35010">
    <property type="entry name" value="BLL4672 PROTEIN-RELATED"/>
    <property type="match status" value="1"/>
</dbReference>
<dbReference type="Gene3D" id="3.30.450.180">
    <property type="match status" value="1"/>
</dbReference>